<dbReference type="InterPro" id="IPR036005">
    <property type="entry name" value="Creatinase/aminopeptidase-like"/>
</dbReference>
<dbReference type="Gene3D" id="3.90.230.10">
    <property type="entry name" value="Creatinase/methionine aminopeptidase superfamily"/>
    <property type="match status" value="1"/>
</dbReference>
<accession>A0A3A1WS98</accession>
<name>A0A3A1WS98_9HYPH</name>
<feature type="domain" description="Creatinase N-terminal" evidence="2">
    <location>
        <begin position="22"/>
        <end position="150"/>
    </location>
</feature>
<proteinExistence type="predicted"/>
<dbReference type="Proteomes" id="UP000265750">
    <property type="component" value="Unassembled WGS sequence"/>
</dbReference>
<sequence>MSVRSTWNHPVPRIADAERMERVERLRAGLDAQGLAGLLLGSTASLRYFTGLVWHGSERFCGALVTRDRLLYLVPGFECSRVETLPRLPGDIVPWQEEEDPAQHVADLLGATGLLALDDQLPLFQFHRLARALGAERLRDGGPVVSALRMRKSPAEIALIRHAMGITLGIHEDVRAMMRPGVRASDVVATIDAEHRRLGADDGSTFAIVSFGAATALPHGADGEQTLADGDVILVDTGCRLDGYHSDLTRTYVLGTPSPEVERIWWIEREAQDAVFAAARIGASCGTLDEAARAVLARHGFGPDYRLPGLPHRAGHGLGLEIHEAPYLVRGADTPLETGMCFSVEPMIVMPDRFGIRLEDHVHMTDTGPEWFTRPDDSPAARR</sequence>
<dbReference type="InterPro" id="IPR001714">
    <property type="entry name" value="Pept_M24_MAP"/>
</dbReference>
<dbReference type="EMBL" id="QYRN01000001">
    <property type="protein sequence ID" value="RIY03461.1"/>
    <property type="molecule type" value="Genomic_DNA"/>
</dbReference>
<dbReference type="PANTHER" id="PTHR46112:SF3">
    <property type="entry name" value="AMINOPEPTIDASE YPDF"/>
    <property type="match status" value="1"/>
</dbReference>
<dbReference type="InterPro" id="IPR000587">
    <property type="entry name" value="Creatinase_N"/>
</dbReference>
<dbReference type="GO" id="GO:0008235">
    <property type="term" value="F:metalloexopeptidase activity"/>
    <property type="evidence" value="ECO:0007669"/>
    <property type="project" value="UniProtKB-ARBA"/>
</dbReference>
<dbReference type="OrthoDB" id="9806388at2"/>
<evidence type="ECO:0000313" key="3">
    <source>
        <dbReference type="EMBL" id="RIY03461.1"/>
    </source>
</evidence>
<dbReference type="PANTHER" id="PTHR46112">
    <property type="entry name" value="AMINOPEPTIDASE"/>
    <property type="match status" value="1"/>
</dbReference>
<evidence type="ECO:0000259" key="2">
    <source>
        <dbReference type="Pfam" id="PF01321"/>
    </source>
</evidence>
<protein>
    <submittedName>
        <fullName evidence="3">Aminopeptidase P family protein</fullName>
    </submittedName>
</protein>
<keyword evidence="3" id="KW-0031">Aminopeptidase</keyword>
<dbReference type="Gene3D" id="3.40.350.10">
    <property type="entry name" value="Creatinase/prolidase N-terminal domain"/>
    <property type="match status" value="1"/>
</dbReference>
<evidence type="ECO:0000313" key="4">
    <source>
        <dbReference type="Proteomes" id="UP000265750"/>
    </source>
</evidence>
<evidence type="ECO:0000259" key="1">
    <source>
        <dbReference type="Pfam" id="PF00557"/>
    </source>
</evidence>
<dbReference type="InterPro" id="IPR050659">
    <property type="entry name" value="Peptidase_M24B"/>
</dbReference>
<comment type="caution">
    <text evidence="3">The sequence shown here is derived from an EMBL/GenBank/DDBJ whole genome shotgun (WGS) entry which is preliminary data.</text>
</comment>
<keyword evidence="3" id="KW-0378">Hydrolase</keyword>
<gene>
    <name evidence="3" type="ORF">D3218_01500</name>
</gene>
<dbReference type="AlphaFoldDB" id="A0A3A1WS98"/>
<dbReference type="InterPro" id="IPR000994">
    <property type="entry name" value="Pept_M24"/>
</dbReference>
<reference evidence="4" key="1">
    <citation type="submission" date="2018-09" db="EMBL/GenBank/DDBJ databases">
        <authorList>
            <person name="Tuo L."/>
        </authorList>
    </citation>
    <scope>NUCLEOTIDE SEQUENCE [LARGE SCALE GENOMIC DNA]</scope>
    <source>
        <strain evidence="4">M2BS4Y-1</strain>
    </source>
</reference>
<dbReference type="GO" id="GO:0004177">
    <property type="term" value="F:aminopeptidase activity"/>
    <property type="evidence" value="ECO:0007669"/>
    <property type="project" value="UniProtKB-KW"/>
</dbReference>
<dbReference type="Pfam" id="PF00557">
    <property type="entry name" value="Peptidase_M24"/>
    <property type="match status" value="1"/>
</dbReference>
<keyword evidence="4" id="KW-1185">Reference proteome</keyword>
<organism evidence="3 4">
    <name type="scientific">Aureimonas flava</name>
    <dbReference type="NCBI Taxonomy" id="2320271"/>
    <lineage>
        <taxon>Bacteria</taxon>
        <taxon>Pseudomonadati</taxon>
        <taxon>Pseudomonadota</taxon>
        <taxon>Alphaproteobacteria</taxon>
        <taxon>Hyphomicrobiales</taxon>
        <taxon>Aurantimonadaceae</taxon>
        <taxon>Aureimonas</taxon>
    </lineage>
</organism>
<dbReference type="Pfam" id="PF01321">
    <property type="entry name" value="Creatinase_N"/>
    <property type="match status" value="1"/>
</dbReference>
<dbReference type="PRINTS" id="PR00599">
    <property type="entry name" value="MAPEPTIDASE"/>
</dbReference>
<dbReference type="RefSeq" id="WP_119538119.1">
    <property type="nucleotide sequence ID" value="NZ_QYRN01000001.1"/>
</dbReference>
<keyword evidence="3" id="KW-0645">Protease</keyword>
<dbReference type="SUPFAM" id="SSF55920">
    <property type="entry name" value="Creatinase/aminopeptidase"/>
    <property type="match status" value="1"/>
</dbReference>
<feature type="domain" description="Peptidase M24" evidence="1">
    <location>
        <begin position="159"/>
        <end position="366"/>
    </location>
</feature>
<dbReference type="InterPro" id="IPR029149">
    <property type="entry name" value="Creatin/AminoP/Spt16_N"/>
</dbReference>
<dbReference type="SUPFAM" id="SSF53092">
    <property type="entry name" value="Creatinase/prolidase N-terminal domain"/>
    <property type="match status" value="1"/>
</dbReference>